<reference evidence="1" key="1">
    <citation type="submission" date="2023-10" db="EMBL/GenBank/DDBJ databases">
        <authorList>
            <person name="Domelevo Entfellner J.-B."/>
        </authorList>
    </citation>
    <scope>NUCLEOTIDE SEQUENCE</scope>
</reference>
<evidence type="ECO:0000313" key="2">
    <source>
        <dbReference type="Proteomes" id="UP001189624"/>
    </source>
</evidence>
<dbReference type="AlphaFoldDB" id="A0AA86TLY6"/>
<evidence type="ECO:0000313" key="1">
    <source>
        <dbReference type="EMBL" id="CAJ1972407.1"/>
    </source>
</evidence>
<gene>
    <name evidence="1" type="ORF">AYBTSS11_LOCUS24456</name>
</gene>
<dbReference type="Gramene" id="rna-AYBTSS11_LOCUS24456">
    <property type="protein sequence ID" value="CAJ1972407.1"/>
    <property type="gene ID" value="gene-AYBTSS11_LOCUS24456"/>
</dbReference>
<organism evidence="1 2">
    <name type="scientific">Sphenostylis stenocarpa</name>
    <dbReference type="NCBI Taxonomy" id="92480"/>
    <lineage>
        <taxon>Eukaryota</taxon>
        <taxon>Viridiplantae</taxon>
        <taxon>Streptophyta</taxon>
        <taxon>Embryophyta</taxon>
        <taxon>Tracheophyta</taxon>
        <taxon>Spermatophyta</taxon>
        <taxon>Magnoliopsida</taxon>
        <taxon>eudicotyledons</taxon>
        <taxon>Gunneridae</taxon>
        <taxon>Pentapetalae</taxon>
        <taxon>rosids</taxon>
        <taxon>fabids</taxon>
        <taxon>Fabales</taxon>
        <taxon>Fabaceae</taxon>
        <taxon>Papilionoideae</taxon>
        <taxon>50 kb inversion clade</taxon>
        <taxon>NPAAA clade</taxon>
        <taxon>indigoferoid/millettioid clade</taxon>
        <taxon>Phaseoleae</taxon>
        <taxon>Sphenostylis</taxon>
    </lineage>
</organism>
<accession>A0AA86TLY6</accession>
<proteinExistence type="predicted"/>
<name>A0AA86TLY6_9FABA</name>
<sequence length="128" mass="14005">MQMRTGVGQDILHLFVGLKVHGLKKVKVEVEDVEDVLHPISCVSIGIVWSVWDASCRLNGVAGSSLTWSWARLRVVISNSASCALSTFFFFPMDLFFQSVSSRDVGLGTDDSSFIPGTHGLMFRALSP</sequence>
<dbReference type="EMBL" id="OY731405">
    <property type="protein sequence ID" value="CAJ1972407.1"/>
    <property type="molecule type" value="Genomic_DNA"/>
</dbReference>
<dbReference type="Proteomes" id="UP001189624">
    <property type="component" value="Chromosome 8"/>
</dbReference>
<keyword evidence="2" id="KW-1185">Reference proteome</keyword>
<protein>
    <submittedName>
        <fullName evidence="1">Uncharacterized protein</fullName>
    </submittedName>
</protein>